<feature type="transmembrane region" description="Helical" evidence="6">
    <location>
        <begin position="231"/>
        <end position="250"/>
    </location>
</feature>
<dbReference type="Gramene" id="TVU22204">
    <property type="protein sequence ID" value="TVU22204"/>
    <property type="gene ID" value="EJB05_31886"/>
</dbReference>
<dbReference type="EMBL" id="RWGY01000026">
    <property type="protein sequence ID" value="TVU22204.1"/>
    <property type="molecule type" value="Genomic_DNA"/>
</dbReference>
<feature type="domain" description="Glycosyltransferase 61 catalytic" evidence="7">
    <location>
        <begin position="24"/>
        <end position="96"/>
    </location>
</feature>
<dbReference type="GO" id="GO:0016763">
    <property type="term" value="F:pentosyltransferase activity"/>
    <property type="evidence" value="ECO:0007669"/>
    <property type="project" value="UniProtKB-ARBA"/>
</dbReference>
<dbReference type="InterPro" id="IPR049625">
    <property type="entry name" value="Glyco_transf_61_cat"/>
</dbReference>
<gene>
    <name evidence="8" type="ORF">EJB05_31886</name>
</gene>
<name>A0A5J9UFJ3_9POAL</name>
<reference evidence="8 9" key="1">
    <citation type="journal article" date="2019" name="Sci. Rep.">
        <title>A high-quality genome of Eragrostis curvula grass provides insights into Poaceae evolution and supports new strategies to enhance forage quality.</title>
        <authorList>
            <person name="Carballo J."/>
            <person name="Santos B.A.C.M."/>
            <person name="Zappacosta D."/>
            <person name="Garbus I."/>
            <person name="Selva J.P."/>
            <person name="Gallo C.A."/>
            <person name="Diaz A."/>
            <person name="Albertini E."/>
            <person name="Caccamo M."/>
            <person name="Echenique V."/>
        </authorList>
    </citation>
    <scope>NUCLEOTIDE SEQUENCE [LARGE SCALE GENOMIC DNA]</scope>
    <source>
        <strain evidence="9">cv. Victoria</strain>
        <tissue evidence="8">Leaf</tissue>
    </source>
</reference>
<keyword evidence="9" id="KW-1185">Reference proteome</keyword>
<dbReference type="InterPro" id="IPR007657">
    <property type="entry name" value="Glycosyltransferase_61"/>
</dbReference>
<evidence type="ECO:0000313" key="9">
    <source>
        <dbReference type="Proteomes" id="UP000324897"/>
    </source>
</evidence>
<keyword evidence="4" id="KW-0808">Transferase</keyword>
<keyword evidence="6" id="KW-0472">Membrane</keyword>
<accession>A0A5J9UFJ3</accession>
<feature type="non-terminal residue" evidence="8">
    <location>
        <position position="1"/>
    </location>
</feature>
<dbReference type="PANTHER" id="PTHR20961:SF83">
    <property type="entry name" value="GLYCOSYLTRANSFERASE FAMILY 61 PROTEIN"/>
    <property type="match status" value="1"/>
</dbReference>
<evidence type="ECO:0000256" key="4">
    <source>
        <dbReference type="ARBA" id="ARBA00022679"/>
    </source>
</evidence>
<dbReference type="PANTHER" id="PTHR20961">
    <property type="entry name" value="GLYCOSYLTRANSFERASE"/>
    <property type="match status" value="1"/>
</dbReference>
<protein>
    <recommendedName>
        <fullName evidence="7">Glycosyltransferase 61 catalytic domain-containing protein</fullName>
    </recommendedName>
</protein>
<dbReference type="GO" id="GO:0000139">
    <property type="term" value="C:Golgi membrane"/>
    <property type="evidence" value="ECO:0007669"/>
    <property type="project" value="UniProtKB-SubCell"/>
</dbReference>
<dbReference type="AlphaFoldDB" id="A0A5J9UFJ3"/>
<evidence type="ECO:0000256" key="1">
    <source>
        <dbReference type="ARBA" id="ARBA00004323"/>
    </source>
</evidence>
<sequence>MANFTAFLRETYALPPAATVNLARYTLDMDRKPRLLLIYRGRYRRLVNEQEVAEAAATAGFEAVVMELRGDTPVGDQARLVNSFDVLMGLHGTGLFLQPGGVLIQVVPYGKMEFIARAEFSEPAADMGLKSMLLSHYDAVNATILWPSPTKKPEVVGDLTASPLHNLTCHDSRTNVTPNLLPGIKSNKNIPNNLQWSNLHPKVSSSGSTKQAAMCCSEVKPVRSLTSWRHLHPGFVVAGVLLVVLTYLVVSQQFAVSARYVVITKAQWTTDEQLVRAPGDVEKAEKQGKVTCSSEGYFSESCQVDGDVRINGQPCR</sequence>
<keyword evidence="3" id="KW-0328">Glycosyltransferase</keyword>
<keyword evidence="6" id="KW-0812">Transmembrane</keyword>
<evidence type="ECO:0000313" key="8">
    <source>
        <dbReference type="EMBL" id="TVU22204.1"/>
    </source>
</evidence>
<organism evidence="8 9">
    <name type="scientific">Eragrostis curvula</name>
    <name type="common">weeping love grass</name>
    <dbReference type="NCBI Taxonomy" id="38414"/>
    <lineage>
        <taxon>Eukaryota</taxon>
        <taxon>Viridiplantae</taxon>
        <taxon>Streptophyta</taxon>
        <taxon>Embryophyta</taxon>
        <taxon>Tracheophyta</taxon>
        <taxon>Spermatophyta</taxon>
        <taxon>Magnoliopsida</taxon>
        <taxon>Liliopsida</taxon>
        <taxon>Poales</taxon>
        <taxon>Poaceae</taxon>
        <taxon>PACMAD clade</taxon>
        <taxon>Chloridoideae</taxon>
        <taxon>Eragrostideae</taxon>
        <taxon>Eragrostidinae</taxon>
        <taxon>Eragrostis</taxon>
    </lineage>
</organism>
<comment type="subcellular location">
    <subcellularLocation>
        <location evidence="1">Golgi apparatus membrane</location>
        <topology evidence="1">Single-pass type II membrane protein</topology>
    </subcellularLocation>
</comment>
<dbReference type="Pfam" id="PF04577">
    <property type="entry name" value="Glyco_transf_61"/>
    <property type="match status" value="1"/>
</dbReference>
<dbReference type="Proteomes" id="UP000324897">
    <property type="component" value="Unassembled WGS sequence"/>
</dbReference>
<comment type="pathway">
    <text evidence="2">Glycan metabolism.</text>
</comment>
<evidence type="ECO:0000256" key="2">
    <source>
        <dbReference type="ARBA" id="ARBA00004881"/>
    </source>
</evidence>
<keyword evidence="6" id="KW-1133">Transmembrane helix</keyword>
<evidence type="ECO:0000256" key="3">
    <source>
        <dbReference type="ARBA" id="ARBA00022676"/>
    </source>
</evidence>
<comment type="caution">
    <text evidence="8">The sequence shown here is derived from an EMBL/GenBank/DDBJ whole genome shotgun (WGS) entry which is preliminary data.</text>
</comment>
<evidence type="ECO:0000256" key="5">
    <source>
        <dbReference type="ARBA" id="ARBA00023180"/>
    </source>
</evidence>
<evidence type="ECO:0000259" key="7">
    <source>
        <dbReference type="Pfam" id="PF04577"/>
    </source>
</evidence>
<keyword evidence="5" id="KW-0325">Glycoprotein</keyword>
<dbReference type="OrthoDB" id="529273at2759"/>
<proteinExistence type="predicted"/>
<evidence type="ECO:0000256" key="6">
    <source>
        <dbReference type="SAM" id="Phobius"/>
    </source>
</evidence>